<dbReference type="PROSITE" id="PS51257">
    <property type="entry name" value="PROKAR_LIPOPROTEIN"/>
    <property type="match status" value="1"/>
</dbReference>
<accession>I3Z3F9</accession>
<dbReference type="HOGENOM" id="CLU_059145_0_0_10"/>
<dbReference type="InterPro" id="IPR025316">
    <property type="entry name" value="DUF4221"/>
</dbReference>
<evidence type="ECO:0000313" key="2">
    <source>
        <dbReference type="Proteomes" id="UP000006050"/>
    </source>
</evidence>
<evidence type="ECO:0008006" key="3">
    <source>
        <dbReference type="Google" id="ProtNLM"/>
    </source>
</evidence>
<dbReference type="AlphaFoldDB" id="I3Z3F9"/>
<dbReference type="RefSeq" id="WP_014771776.1">
    <property type="nucleotide sequence ID" value="NC_018010.1"/>
</dbReference>
<evidence type="ECO:0000313" key="1">
    <source>
        <dbReference type="EMBL" id="AFL83777.1"/>
    </source>
</evidence>
<protein>
    <recommendedName>
        <fullName evidence="3">DUF4221 domain-containing protein</fullName>
    </recommendedName>
</protein>
<name>I3Z3F9_BELBD</name>
<dbReference type="eggNOG" id="ENOG5032TA5">
    <property type="taxonomic scope" value="Bacteria"/>
</dbReference>
<keyword evidence="2" id="KW-1185">Reference proteome</keyword>
<dbReference type="STRING" id="866536.Belba_1141"/>
<dbReference type="EMBL" id="CP003281">
    <property type="protein sequence ID" value="AFL83777.1"/>
    <property type="molecule type" value="Genomic_DNA"/>
</dbReference>
<gene>
    <name evidence="1" type="ordered locus">Belba_1141</name>
</gene>
<dbReference type="KEGG" id="bbd:Belba_1141"/>
<sequence length="380" mass="43653">MKKTIIGMISGLVLISACSTEKSESLENFEFDLTQDTVMVDAGDEIINLQYGLSSPELSKDGKYLFNYIFNQPKFDKINLETLNFEETLEFEREGPNGIGNYVAGYALTDKDQIMMWSYGLHAIFDQNGEKVKDLNLDKIAGDEVGGSGYLPLRLIEHPEDSNIIFGLYVKWENYEYFLMKFDLLNESFEKIPLPETERLKEFRMDIESDGRPAGGFGPSPRPLAVDKRIIMTNIAFNEAYVYDMVLDSLYLIPWNSNLTGNKNEAKLPKKVEVEESGKYRNLFMESINFGPLSWDPISQQFIRISYKSTFGEELDEYGDLKVIDAEVFLTLIDKNLAIIKETKLDNYKKEPSGHFFLNNTIWLYENIDDELGFVRVKLD</sequence>
<organism evidence="1 2">
    <name type="scientific">Belliella baltica (strain DSM 15883 / CIP 108006 / LMG 21964 / BA134)</name>
    <dbReference type="NCBI Taxonomy" id="866536"/>
    <lineage>
        <taxon>Bacteria</taxon>
        <taxon>Pseudomonadati</taxon>
        <taxon>Bacteroidota</taxon>
        <taxon>Cytophagia</taxon>
        <taxon>Cytophagales</taxon>
        <taxon>Cyclobacteriaceae</taxon>
        <taxon>Belliella</taxon>
    </lineage>
</organism>
<proteinExistence type="predicted"/>
<dbReference type="PATRIC" id="fig|866536.3.peg.1178"/>
<dbReference type="Proteomes" id="UP000006050">
    <property type="component" value="Chromosome"/>
</dbReference>
<dbReference type="Pfam" id="PF13970">
    <property type="entry name" value="DUF4221"/>
    <property type="match status" value="1"/>
</dbReference>
<reference evidence="2" key="1">
    <citation type="submission" date="2012-06" db="EMBL/GenBank/DDBJ databases">
        <title>The complete genome of Belliella baltica DSM 15883.</title>
        <authorList>
            <person name="Lucas S."/>
            <person name="Copeland A."/>
            <person name="Lapidus A."/>
            <person name="Goodwin L."/>
            <person name="Pitluck S."/>
            <person name="Peters L."/>
            <person name="Mikhailova N."/>
            <person name="Davenport K."/>
            <person name="Kyrpides N."/>
            <person name="Mavromatis K."/>
            <person name="Pagani I."/>
            <person name="Ivanova N."/>
            <person name="Ovchinnikova G."/>
            <person name="Zeytun A."/>
            <person name="Detter J.C."/>
            <person name="Han C."/>
            <person name="Land M."/>
            <person name="Hauser L."/>
            <person name="Markowitz V."/>
            <person name="Cheng J.-F."/>
            <person name="Hugenholtz P."/>
            <person name="Woyke T."/>
            <person name="Wu D."/>
            <person name="Tindall B."/>
            <person name="Pomrenke H."/>
            <person name="Brambilla E."/>
            <person name="Klenk H.-P."/>
            <person name="Eisen J.A."/>
        </authorList>
    </citation>
    <scope>NUCLEOTIDE SEQUENCE [LARGE SCALE GENOMIC DNA]</scope>
    <source>
        <strain evidence="2">DSM 15883 / CIP 108006 / LMG 21964 / BA134</strain>
    </source>
</reference>